<name>A0A6I1MQE5_9CLOT</name>
<evidence type="ECO:0000313" key="1">
    <source>
        <dbReference type="EMBL" id="MPQ45274.1"/>
    </source>
</evidence>
<comment type="caution">
    <text evidence="1">The sequence shown here is derived from an EMBL/GenBank/DDBJ whole genome shotgun (WGS) entry which is preliminary data.</text>
</comment>
<reference evidence="1 2" key="1">
    <citation type="submission" date="2019-10" db="EMBL/GenBank/DDBJ databases">
        <title>The Genome Sequence of Clostridium tarantellae Isolated from Fish Brain.</title>
        <authorList>
            <person name="Bano L."/>
            <person name="Kiel M."/>
            <person name="Sales G."/>
            <person name="Doxey A.C."/>
            <person name="Mansfield M.J."/>
            <person name="Schiavone M."/>
            <person name="Rossetto O."/>
            <person name="Pirazzini M."/>
            <person name="Dobrindt U."/>
            <person name="Montecucco C."/>
        </authorList>
    </citation>
    <scope>NUCLEOTIDE SEQUENCE [LARGE SCALE GENOMIC DNA]</scope>
    <source>
        <strain evidence="1 2">DSM 3997</strain>
    </source>
</reference>
<organism evidence="1 2">
    <name type="scientific">Clostridium tarantellae</name>
    <dbReference type="NCBI Taxonomy" id="39493"/>
    <lineage>
        <taxon>Bacteria</taxon>
        <taxon>Bacillati</taxon>
        <taxon>Bacillota</taxon>
        <taxon>Clostridia</taxon>
        <taxon>Eubacteriales</taxon>
        <taxon>Clostridiaceae</taxon>
        <taxon>Clostridium</taxon>
    </lineage>
</organism>
<dbReference type="Proteomes" id="UP000430345">
    <property type="component" value="Unassembled WGS sequence"/>
</dbReference>
<protein>
    <submittedName>
        <fullName evidence="1">DUF3783 domain-containing protein</fullName>
    </submittedName>
</protein>
<gene>
    <name evidence="1" type="ORF">GBZ86_16275</name>
</gene>
<dbReference type="EMBL" id="WHJC01000550">
    <property type="protein sequence ID" value="MPQ45274.1"/>
    <property type="molecule type" value="Genomic_DNA"/>
</dbReference>
<feature type="non-terminal residue" evidence="1">
    <location>
        <position position="1"/>
    </location>
</feature>
<dbReference type="Pfam" id="PF12646">
    <property type="entry name" value="DUF3783"/>
    <property type="match status" value="1"/>
</dbReference>
<keyword evidence="2" id="KW-1185">Reference proteome</keyword>
<dbReference type="RefSeq" id="WP_152892408.1">
    <property type="nucleotide sequence ID" value="NZ_WHJC01000550.1"/>
</dbReference>
<dbReference type="InterPro" id="IPR016621">
    <property type="entry name" value="UCP014543"/>
</dbReference>
<sequence>NIAPAKINIFIENLKKMRINNTLMAVVTDTSKNWSLNKLIFNLIEERKSINEGKTLKHS</sequence>
<accession>A0A6I1MQE5</accession>
<proteinExistence type="predicted"/>
<evidence type="ECO:0000313" key="2">
    <source>
        <dbReference type="Proteomes" id="UP000430345"/>
    </source>
</evidence>
<dbReference type="AlphaFoldDB" id="A0A6I1MQE5"/>
<dbReference type="OrthoDB" id="1754647at2"/>